<name>A0A2K1JH57_PHYPA</name>
<dbReference type="PaxDb" id="3218-PP1S79_79V6.1"/>
<gene>
    <name evidence="1" type="ORF">PHYPA_018252</name>
</gene>
<dbReference type="Gramene" id="Pp3c14_9390V3.1">
    <property type="protein sequence ID" value="Pp3c14_9390V3.1"/>
    <property type="gene ID" value="Pp3c14_9390"/>
</dbReference>
<reference evidence="2" key="3">
    <citation type="submission" date="2020-12" db="UniProtKB">
        <authorList>
            <consortium name="EnsemblPlants"/>
        </authorList>
    </citation>
    <scope>IDENTIFICATION</scope>
</reference>
<evidence type="ECO:0000313" key="2">
    <source>
        <dbReference type="EnsemblPlants" id="Pp3c14_9390V3.1"/>
    </source>
</evidence>
<evidence type="ECO:0000313" key="1">
    <source>
        <dbReference type="EMBL" id="PNR40849.1"/>
    </source>
</evidence>
<reference evidence="1 3" key="1">
    <citation type="journal article" date="2008" name="Science">
        <title>The Physcomitrella genome reveals evolutionary insights into the conquest of land by plants.</title>
        <authorList>
            <person name="Rensing S."/>
            <person name="Lang D."/>
            <person name="Zimmer A."/>
            <person name="Terry A."/>
            <person name="Salamov A."/>
            <person name="Shapiro H."/>
            <person name="Nishiyama T."/>
            <person name="Perroud P.-F."/>
            <person name="Lindquist E."/>
            <person name="Kamisugi Y."/>
            <person name="Tanahashi T."/>
            <person name="Sakakibara K."/>
            <person name="Fujita T."/>
            <person name="Oishi K."/>
            <person name="Shin-I T."/>
            <person name="Kuroki Y."/>
            <person name="Toyoda A."/>
            <person name="Suzuki Y."/>
            <person name="Hashimoto A."/>
            <person name="Yamaguchi K."/>
            <person name="Sugano A."/>
            <person name="Kohara Y."/>
            <person name="Fujiyama A."/>
            <person name="Anterola A."/>
            <person name="Aoki S."/>
            <person name="Ashton N."/>
            <person name="Barbazuk W.B."/>
            <person name="Barker E."/>
            <person name="Bennetzen J."/>
            <person name="Bezanilla M."/>
            <person name="Blankenship R."/>
            <person name="Cho S.H."/>
            <person name="Dutcher S."/>
            <person name="Estelle M."/>
            <person name="Fawcett J.A."/>
            <person name="Gundlach H."/>
            <person name="Hanada K."/>
            <person name="Heyl A."/>
            <person name="Hicks K.A."/>
            <person name="Hugh J."/>
            <person name="Lohr M."/>
            <person name="Mayer K."/>
            <person name="Melkozernov A."/>
            <person name="Murata T."/>
            <person name="Nelson D."/>
            <person name="Pils B."/>
            <person name="Prigge M."/>
            <person name="Reiss B."/>
            <person name="Renner T."/>
            <person name="Rombauts S."/>
            <person name="Rushton P."/>
            <person name="Sanderfoot A."/>
            <person name="Schween G."/>
            <person name="Shiu S.-H."/>
            <person name="Stueber K."/>
            <person name="Theodoulou F.L."/>
            <person name="Tu H."/>
            <person name="Van de Peer Y."/>
            <person name="Verrier P.J."/>
            <person name="Waters E."/>
            <person name="Wood A."/>
            <person name="Yang L."/>
            <person name="Cove D."/>
            <person name="Cuming A."/>
            <person name="Hasebe M."/>
            <person name="Lucas S."/>
            <person name="Mishler D.B."/>
            <person name="Reski R."/>
            <person name="Grigoriev I."/>
            <person name="Quatrano R.S."/>
            <person name="Boore J.L."/>
        </authorList>
    </citation>
    <scope>NUCLEOTIDE SEQUENCE [LARGE SCALE GENOMIC DNA]</scope>
    <source>
        <strain evidence="2 3">cv. Gransden 2004</strain>
    </source>
</reference>
<accession>A0A2K1JH57</accession>
<organism evidence="1">
    <name type="scientific">Physcomitrium patens</name>
    <name type="common">Spreading-leaved earth moss</name>
    <name type="synonym">Physcomitrella patens</name>
    <dbReference type="NCBI Taxonomy" id="3218"/>
    <lineage>
        <taxon>Eukaryota</taxon>
        <taxon>Viridiplantae</taxon>
        <taxon>Streptophyta</taxon>
        <taxon>Embryophyta</taxon>
        <taxon>Bryophyta</taxon>
        <taxon>Bryophytina</taxon>
        <taxon>Bryopsida</taxon>
        <taxon>Funariidae</taxon>
        <taxon>Funariales</taxon>
        <taxon>Funariaceae</taxon>
        <taxon>Physcomitrium</taxon>
    </lineage>
</organism>
<dbReference type="EMBL" id="ABEU02000014">
    <property type="protein sequence ID" value="PNR40849.1"/>
    <property type="molecule type" value="Genomic_DNA"/>
</dbReference>
<protein>
    <submittedName>
        <fullName evidence="1 2">Uncharacterized protein</fullName>
    </submittedName>
</protein>
<proteinExistence type="predicted"/>
<keyword evidence="3" id="KW-1185">Reference proteome</keyword>
<sequence>MVRGHLRWNTRRAKIQQRRLEFGGWWLGLLTSSRGSESTRWKAILRW</sequence>
<dbReference type="AlphaFoldDB" id="A0A2K1JH57"/>
<reference evidence="1 3" key="2">
    <citation type="journal article" date="2018" name="Plant J.">
        <title>The Physcomitrella patens chromosome-scale assembly reveals moss genome structure and evolution.</title>
        <authorList>
            <person name="Lang D."/>
            <person name="Ullrich K.K."/>
            <person name="Murat F."/>
            <person name="Fuchs J."/>
            <person name="Jenkins J."/>
            <person name="Haas F.B."/>
            <person name="Piednoel M."/>
            <person name="Gundlach H."/>
            <person name="Van Bel M."/>
            <person name="Meyberg R."/>
            <person name="Vives C."/>
            <person name="Morata J."/>
            <person name="Symeonidi A."/>
            <person name="Hiss M."/>
            <person name="Muchero W."/>
            <person name="Kamisugi Y."/>
            <person name="Saleh O."/>
            <person name="Blanc G."/>
            <person name="Decker E.L."/>
            <person name="van Gessel N."/>
            <person name="Grimwood J."/>
            <person name="Hayes R.D."/>
            <person name="Graham S.W."/>
            <person name="Gunter L.E."/>
            <person name="McDaniel S.F."/>
            <person name="Hoernstein S.N.W."/>
            <person name="Larsson A."/>
            <person name="Li F.W."/>
            <person name="Perroud P.F."/>
            <person name="Phillips J."/>
            <person name="Ranjan P."/>
            <person name="Rokshar D.S."/>
            <person name="Rothfels C.J."/>
            <person name="Schneider L."/>
            <person name="Shu S."/>
            <person name="Stevenson D.W."/>
            <person name="Thummler F."/>
            <person name="Tillich M."/>
            <person name="Villarreal Aguilar J.C."/>
            <person name="Widiez T."/>
            <person name="Wong G.K."/>
            <person name="Wymore A."/>
            <person name="Zhang Y."/>
            <person name="Zimmer A.D."/>
            <person name="Quatrano R.S."/>
            <person name="Mayer K.F.X."/>
            <person name="Goodstein D."/>
            <person name="Casacuberta J.M."/>
            <person name="Vandepoele K."/>
            <person name="Reski R."/>
            <person name="Cuming A.C."/>
            <person name="Tuskan G.A."/>
            <person name="Maumus F."/>
            <person name="Salse J."/>
            <person name="Schmutz J."/>
            <person name="Rensing S.A."/>
        </authorList>
    </citation>
    <scope>NUCLEOTIDE SEQUENCE [LARGE SCALE GENOMIC DNA]</scope>
    <source>
        <strain evidence="2 3">cv. Gransden 2004</strain>
    </source>
</reference>
<dbReference type="EnsemblPlants" id="Pp3c14_9390V3.2">
    <property type="protein sequence ID" value="Pp3c14_9390V3.2"/>
    <property type="gene ID" value="Pp3c14_9390"/>
</dbReference>
<dbReference type="InParanoid" id="A0A2K1JH57"/>
<dbReference type="EnsemblPlants" id="Pp3c14_9390V3.1">
    <property type="protein sequence ID" value="Pp3c14_9390V3.1"/>
    <property type="gene ID" value="Pp3c14_9390"/>
</dbReference>
<evidence type="ECO:0000313" key="3">
    <source>
        <dbReference type="Proteomes" id="UP000006727"/>
    </source>
</evidence>
<dbReference type="Proteomes" id="UP000006727">
    <property type="component" value="Chromosome 14"/>
</dbReference>
<dbReference type="Gramene" id="Pp3c14_9390V3.2">
    <property type="protein sequence ID" value="Pp3c14_9390V3.2"/>
    <property type="gene ID" value="Pp3c14_9390"/>
</dbReference>